<name>A0AB39SYW8_9ACTN</name>
<feature type="transmembrane region" description="Helical" evidence="1">
    <location>
        <begin position="154"/>
        <end position="173"/>
    </location>
</feature>
<sequence length="415" mass="43389">MSAVAVRMPAFRSVTPAMTSLRQGAQAAGGTLKRLKQDVQSAAGGVARFASDLKTAGGSVRTLGSTASGAATSVGRFQRSKAAAGIQKLGVAAGKVRTAAGKFGPAVGAVLAILVPLLPITDTITKLMDTYGTVMTIASVAMTGVNLAMRSNPLGFILGILMPVISWLIEYAVNSETGQKIIKQVMQQALKGFQSVWTFLQPVIKLIGQAVGTYFKAYLTLFKTALKLIGSGISGISRVGSSVTSASNALRGIASRTIGGIKGAIHPFLSFFTDKIPGFFRHAKDAVGKALHGMGELIKGALTAVLGVVKGPINGLIAFANWIIDGLNKLSFDFLGKHFGVDIDKIPMLAEGGVVFPGADSAPRIDPLTVLEQRRVPALTEAPRRPHRIAEFHEDPGAGPRSTAEDLLFLLAAHH</sequence>
<accession>A0AB39SYW8</accession>
<organism evidence="2">
    <name type="scientific">Streptomyces sp. R44</name>
    <dbReference type="NCBI Taxonomy" id="3238633"/>
    <lineage>
        <taxon>Bacteria</taxon>
        <taxon>Bacillati</taxon>
        <taxon>Actinomycetota</taxon>
        <taxon>Actinomycetes</taxon>
        <taxon>Kitasatosporales</taxon>
        <taxon>Streptomycetaceae</taxon>
        <taxon>Streptomyces</taxon>
    </lineage>
</organism>
<keyword evidence="1" id="KW-1133">Transmembrane helix</keyword>
<keyword evidence="1" id="KW-0472">Membrane</keyword>
<keyword evidence="1" id="KW-0812">Transmembrane</keyword>
<dbReference type="RefSeq" id="WP_369145950.1">
    <property type="nucleotide sequence ID" value="NZ_CP163444.1"/>
</dbReference>
<evidence type="ECO:0000256" key="1">
    <source>
        <dbReference type="SAM" id="Phobius"/>
    </source>
</evidence>
<proteinExistence type="predicted"/>
<reference evidence="2" key="1">
    <citation type="submission" date="2024-07" db="EMBL/GenBank/DDBJ databases">
        <authorList>
            <person name="Yu S.T."/>
        </authorList>
    </citation>
    <scope>NUCLEOTIDE SEQUENCE</scope>
    <source>
        <strain evidence="2">R44</strain>
    </source>
</reference>
<gene>
    <name evidence="2" type="ORF">AB5J54_23825</name>
</gene>
<protein>
    <submittedName>
        <fullName evidence="2">Tape-measure protein</fullName>
    </submittedName>
</protein>
<dbReference type="AlphaFoldDB" id="A0AB39SYW8"/>
<feature type="transmembrane region" description="Helical" evidence="1">
    <location>
        <begin position="130"/>
        <end position="148"/>
    </location>
</feature>
<feature type="transmembrane region" description="Helical" evidence="1">
    <location>
        <begin position="99"/>
        <end position="118"/>
    </location>
</feature>
<evidence type="ECO:0000313" key="2">
    <source>
        <dbReference type="EMBL" id="XDQ73347.1"/>
    </source>
</evidence>
<dbReference type="EMBL" id="CP163444">
    <property type="protein sequence ID" value="XDQ73347.1"/>
    <property type="molecule type" value="Genomic_DNA"/>
</dbReference>